<dbReference type="EMBL" id="DRBS01000262">
    <property type="protein sequence ID" value="HDD44613.1"/>
    <property type="molecule type" value="Genomic_DNA"/>
</dbReference>
<evidence type="ECO:0000313" key="1">
    <source>
        <dbReference type="EMBL" id="HDD44613.1"/>
    </source>
</evidence>
<comment type="caution">
    <text evidence="1">The sequence shown here is derived from an EMBL/GenBank/DDBJ whole genome shotgun (WGS) entry which is preliminary data.</text>
</comment>
<accession>A0A7C0U3F9</accession>
<sequence length="84" mass="9558">MSMLHNTTAGNYKHNIKKVCNDLCQRFGYTGNIHFIAEHCNKSILEGTADCLCYLDDKLQIAISINYTVNGLVLLELRDFKYAN</sequence>
<name>A0A7C0U3F9_DESA2</name>
<dbReference type="AlphaFoldDB" id="A0A7C0U3F9"/>
<gene>
    <name evidence="1" type="ORF">ENG63_07125</name>
</gene>
<proteinExistence type="predicted"/>
<dbReference type="Proteomes" id="UP000886289">
    <property type="component" value="Unassembled WGS sequence"/>
</dbReference>
<reference evidence="1" key="1">
    <citation type="journal article" date="2020" name="mSystems">
        <title>Genome- and Community-Level Interaction Insights into Carbon Utilization and Element Cycling Functions of Hydrothermarchaeota in Hydrothermal Sediment.</title>
        <authorList>
            <person name="Zhou Z."/>
            <person name="Liu Y."/>
            <person name="Xu W."/>
            <person name="Pan J."/>
            <person name="Luo Z.H."/>
            <person name="Li M."/>
        </authorList>
    </citation>
    <scope>NUCLEOTIDE SEQUENCE [LARGE SCALE GENOMIC DNA]</scope>
    <source>
        <strain evidence="1">HyVt-233</strain>
    </source>
</reference>
<protein>
    <submittedName>
        <fullName evidence="1">Uncharacterized protein</fullName>
    </submittedName>
</protein>
<organism evidence="1">
    <name type="scientific">Desulfofervidus auxilii</name>
    <dbReference type="NCBI Taxonomy" id="1621989"/>
    <lineage>
        <taxon>Bacteria</taxon>
        <taxon>Pseudomonadati</taxon>
        <taxon>Thermodesulfobacteriota</taxon>
        <taxon>Candidatus Desulfofervidia</taxon>
        <taxon>Candidatus Desulfofervidales</taxon>
        <taxon>Candidatus Desulfofervidaceae</taxon>
        <taxon>Candidatus Desulfofervidus</taxon>
    </lineage>
</organism>